<evidence type="ECO:0008006" key="4">
    <source>
        <dbReference type="Google" id="ProtNLM"/>
    </source>
</evidence>
<dbReference type="EMBL" id="JAJKFT010000010">
    <property type="protein sequence ID" value="MCC9629448.1"/>
    <property type="molecule type" value="Genomic_DNA"/>
</dbReference>
<dbReference type="Proteomes" id="UP001139103">
    <property type="component" value="Unassembled WGS sequence"/>
</dbReference>
<evidence type="ECO:0000256" key="1">
    <source>
        <dbReference type="SAM" id="Phobius"/>
    </source>
</evidence>
<gene>
    <name evidence="2" type="ORF">LOC68_13695</name>
</gene>
<comment type="caution">
    <text evidence="2">The sequence shown here is derived from an EMBL/GenBank/DDBJ whole genome shotgun (WGS) entry which is preliminary data.</text>
</comment>
<evidence type="ECO:0000313" key="3">
    <source>
        <dbReference type="Proteomes" id="UP001139103"/>
    </source>
</evidence>
<dbReference type="RefSeq" id="WP_230219515.1">
    <property type="nucleotide sequence ID" value="NZ_JAJKFT010000010.1"/>
</dbReference>
<sequence>MEVEFETNDADRLAFQEAAPPPSWWMELAVFFGLFLVYCGPAFLPYFVSGRPISGAIFLAIFSAIWIWMLIHAKRQERKKFLTGNRIRIHLDPRGLVEGEEHATSWVAWSLFEKVNTLPGAIQLLLKTKTHLLIPTRAFASEEEKTRFVELAEQYRAAASDSPGADFPSQEDEGFPTWARGITQSIDYQNKADELAFVANNGVPPTKRPNVYVSTLLSFAWLSGALGVFALGIAYPAPTATASPPARDLGGDFGILMCFASVVWFVAALIGTSTVVRWVNRIRMPATFLTPRRLTMGAKGYFLQSSLMTLCGDWKNLSQVDQNVEFLALKNQYQQHICVVPKKAFPTPQLAQEFADEAQLYWQDAQQPEEAEVADDAIAAEAADGDNPFRSPHA</sequence>
<feature type="transmembrane region" description="Helical" evidence="1">
    <location>
        <begin position="211"/>
        <end position="233"/>
    </location>
</feature>
<protein>
    <recommendedName>
        <fullName evidence="4">YcxB family protein</fullName>
    </recommendedName>
</protein>
<keyword evidence="1" id="KW-0472">Membrane</keyword>
<keyword evidence="1" id="KW-1133">Transmembrane helix</keyword>
<keyword evidence="1" id="KW-0812">Transmembrane</keyword>
<reference evidence="2" key="1">
    <citation type="submission" date="2021-11" db="EMBL/GenBank/DDBJ databases">
        <title>Genome sequence.</title>
        <authorList>
            <person name="Sun Q."/>
        </authorList>
    </citation>
    <scope>NUCLEOTIDE SEQUENCE</scope>
    <source>
        <strain evidence="2">JC732</strain>
    </source>
</reference>
<accession>A0A9X1MLV7</accession>
<feature type="transmembrane region" description="Helical" evidence="1">
    <location>
        <begin position="53"/>
        <end position="71"/>
    </location>
</feature>
<organism evidence="2 3">
    <name type="scientific">Blastopirellula sediminis</name>
    <dbReference type="NCBI Taxonomy" id="2894196"/>
    <lineage>
        <taxon>Bacteria</taxon>
        <taxon>Pseudomonadati</taxon>
        <taxon>Planctomycetota</taxon>
        <taxon>Planctomycetia</taxon>
        <taxon>Pirellulales</taxon>
        <taxon>Pirellulaceae</taxon>
        <taxon>Blastopirellula</taxon>
    </lineage>
</organism>
<dbReference type="AlphaFoldDB" id="A0A9X1MLV7"/>
<evidence type="ECO:0000313" key="2">
    <source>
        <dbReference type="EMBL" id="MCC9629448.1"/>
    </source>
</evidence>
<feature type="transmembrane region" description="Helical" evidence="1">
    <location>
        <begin position="28"/>
        <end position="47"/>
    </location>
</feature>
<proteinExistence type="predicted"/>
<name>A0A9X1MLV7_9BACT</name>
<feature type="transmembrane region" description="Helical" evidence="1">
    <location>
        <begin position="253"/>
        <end position="276"/>
    </location>
</feature>
<keyword evidence="3" id="KW-1185">Reference proteome</keyword>